<accession>A0ABS0Y4S5</accession>
<dbReference type="RefSeq" id="WP_199050124.1">
    <property type="nucleotide sequence ID" value="NZ_JAELXT010000017.1"/>
</dbReference>
<proteinExistence type="predicted"/>
<dbReference type="EMBL" id="JAELXT010000017">
    <property type="protein sequence ID" value="MBJ6126903.1"/>
    <property type="molecule type" value="Genomic_DNA"/>
</dbReference>
<comment type="caution">
    <text evidence="1">The sequence shown here is derived from an EMBL/GenBank/DDBJ whole genome shotgun (WGS) entry which is preliminary data.</text>
</comment>
<organism evidence="1 2">
    <name type="scientific">Microvirga splendida</name>
    <dbReference type="NCBI Taxonomy" id="2795727"/>
    <lineage>
        <taxon>Bacteria</taxon>
        <taxon>Pseudomonadati</taxon>
        <taxon>Pseudomonadota</taxon>
        <taxon>Alphaproteobacteria</taxon>
        <taxon>Hyphomicrobiales</taxon>
        <taxon>Methylobacteriaceae</taxon>
        <taxon>Microvirga</taxon>
    </lineage>
</organism>
<dbReference type="Proteomes" id="UP000620670">
    <property type="component" value="Unassembled WGS sequence"/>
</dbReference>
<evidence type="ECO:0000313" key="2">
    <source>
        <dbReference type="Proteomes" id="UP000620670"/>
    </source>
</evidence>
<evidence type="ECO:0000313" key="1">
    <source>
        <dbReference type="EMBL" id="MBJ6126903.1"/>
    </source>
</evidence>
<sequence length="157" mass="16284">MPKVAAMVEIGADRIPSTVATVRQNAFEAIAASGVRLERVPAEQISQAVGEMKLDAASQAVLMQQIKAGRVALAFVRLWDDQAEDEDVIQVASGGYSVAVSLTKMGSRIAIPLVGTPITITGQHDGGGGITAGMETSSGELFTPVIGVGQTLRIPIL</sequence>
<protein>
    <submittedName>
        <fullName evidence="1">Uncharacterized protein</fullName>
    </submittedName>
</protein>
<gene>
    <name evidence="1" type="ORF">JAO75_15960</name>
</gene>
<keyword evidence="2" id="KW-1185">Reference proteome</keyword>
<reference evidence="2" key="1">
    <citation type="submission" date="2020-12" db="EMBL/GenBank/DDBJ databases">
        <title>Hymenobacter sp.</title>
        <authorList>
            <person name="Kim M.K."/>
        </authorList>
    </citation>
    <scope>NUCLEOTIDE SEQUENCE [LARGE SCALE GENOMIC DNA]</scope>
    <source>
        <strain evidence="2">BT325</strain>
    </source>
</reference>
<name>A0ABS0Y4S5_9HYPH</name>